<evidence type="ECO:0000256" key="1">
    <source>
        <dbReference type="ARBA" id="ARBA00003019"/>
    </source>
</evidence>
<feature type="transmembrane region" description="Helical" evidence="12">
    <location>
        <begin position="115"/>
        <end position="136"/>
    </location>
</feature>
<feature type="transmembrane region" description="Helical" evidence="12">
    <location>
        <begin position="245"/>
        <end position="263"/>
    </location>
</feature>
<gene>
    <name evidence="13" type="ORF">SARC_01559</name>
</gene>
<feature type="transmembrane region" description="Helical" evidence="12">
    <location>
        <begin position="351"/>
        <end position="370"/>
    </location>
</feature>
<reference evidence="13 14" key="1">
    <citation type="submission" date="2011-02" db="EMBL/GenBank/DDBJ databases">
        <title>The Genome Sequence of Sphaeroforma arctica JP610.</title>
        <authorList>
            <consortium name="The Broad Institute Genome Sequencing Platform"/>
            <person name="Russ C."/>
            <person name="Cuomo C."/>
            <person name="Young S.K."/>
            <person name="Zeng Q."/>
            <person name="Gargeya S."/>
            <person name="Alvarado L."/>
            <person name="Berlin A."/>
            <person name="Chapman S.B."/>
            <person name="Chen Z."/>
            <person name="Freedman E."/>
            <person name="Gellesch M."/>
            <person name="Goldberg J."/>
            <person name="Griggs A."/>
            <person name="Gujja S."/>
            <person name="Heilman E."/>
            <person name="Heiman D."/>
            <person name="Howarth C."/>
            <person name="Mehta T."/>
            <person name="Neiman D."/>
            <person name="Pearson M."/>
            <person name="Roberts A."/>
            <person name="Saif S."/>
            <person name="Shea T."/>
            <person name="Shenoy N."/>
            <person name="Sisk P."/>
            <person name="Stolte C."/>
            <person name="Sykes S."/>
            <person name="White J."/>
            <person name="Yandava C."/>
            <person name="Burger G."/>
            <person name="Gray M.W."/>
            <person name="Holland P.W.H."/>
            <person name="King N."/>
            <person name="Lang F.B.F."/>
            <person name="Roger A.J."/>
            <person name="Ruiz-Trillo I."/>
            <person name="Haas B."/>
            <person name="Nusbaum C."/>
            <person name="Birren B."/>
        </authorList>
    </citation>
    <scope>NUCLEOTIDE SEQUENCE [LARGE SCALE GENOMIC DNA]</scope>
    <source>
        <strain evidence="13 14">JP610</strain>
    </source>
</reference>
<dbReference type="OrthoDB" id="263957at2759"/>
<dbReference type="PANTHER" id="PTHR23516:SF1">
    <property type="entry name" value="MOLYBDATE-ANION TRANSPORTER"/>
    <property type="match status" value="1"/>
</dbReference>
<feature type="transmembrane region" description="Helical" evidence="12">
    <location>
        <begin position="318"/>
        <end position="339"/>
    </location>
</feature>
<proteinExistence type="predicted"/>
<comment type="function">
    <text evidence="1">Mediates high-affinity intracellular uptake of the rare oligo-element molybdenum.</text>
</comment>
<evidence type="ECO:0000313" key="13">
    <source>
        <dbReference type="EMBL" id="KNC86297.1"/>
    </source>
</evidence>
<feature type="transmembrane region" description="Helical" evidence="12">
    <location>
        <begin position="148"/>
        <end position="167"/>
    </location>
</feature>
<dbReference type="EMBL" id="KQ241659">
    <property type="protein sequence ID" value="KNC86297.1"/>
    <property type="molecule type" value="Genomic_DNA"/>
</dbReference>
<dbReference type="eggNOG" id="KOG4332">
    <property type="taxonomic scope" value="Eukaryota"/>
</dbReference>
<dbReference type="GeneID" id="25902063"/>
<evidence type="ECO:0000256" key="11">
    <source>
        <dbReference type="ARBA" id="ARBA00032555"/>
    </source>
</evidence>
<keyword evidence="8" id="KW-0406">Ion transport</keyword>
<keyword evidence="6 12" id="KW-0812">Transmembrane</keyword>
<dbReference type="SUPFAM" id="SSF103473">
    <property type="entry name" value="MFS general substrate transporter"/>
    <property type="match status" value="1"/>
</dbReference>
<dbReference type="PANTHER" id="PTHR23516">
    <property type="entry name" value="SAM (S-ADENOSYL METHIONINE) TRANSPORTER"/>
    <property type="match status" value="1"/>
</dbReference>
<dbReference type="GO" id="GO:0006811">
    <property type="term" value="P:monoatomic ion transport"/>
    <property type="evidence" value="ECO:0007669"/>
    <property type="project" value="UniProtKB-KW"/>
</dbReference>
<dbReference type="InterPro" id="IPR036259">
    <property type="entry name" value="MFS_trans_sf"/>
</dbReference>
<evidence type="ECO:0000256" key="4">
    <source>
        <dbReference type="ARBA" id="ARBA00022448"/>
    </source>
</evidence>
<feature type="transmembrane region" description="Helical" evidence="12">
    <location>
        <begin position="6"/>
        <end position="32"/>
    </location>
</feature>
<evidence type="ECO:0000256" key="6">
    <source>
        <dbReference type="ARBA" id="ARBA00022692"/>
    </source>
</evidence>
<evidence type="ECO:0000256" key="12">
    <source>
        <dbReference type="SAM" id="Phobius"/>
    </source>
</evidence>
<comment type="subcellular location">
    <subcellularLocation>
        <location evidence="2">Cell membrane</location>
        <topology evidence="2">Multi-pass membrane protein</topology>
    </subcellularLocation>
</comment>
<dbReference type="Pfam" id="PF05631">
    <property type="entry name" value="MFS_5"/>
    <property type="match status" value="1"/>
</dbReference>
<dbReference type="GO" id="GO:0005886">
    <property type="term" value="C:plasma membrane"/>
    <property type="evidence" value="ECO:0007669"/>
    <property type="project" value="UniProtKB-SubCell"/>
</dbReference>
<evidence type="ECO:0000256" key="3">
    <source>
        <dbReference type="ARBA" id="ARBA00021242"/>
    </source>
</evidence>
<dbReference type="Gene3D" id="1.20.1250.20">
    <property type="entry name" value="MFS general substrate transporter like domains"/>
    <property type="match status" value="1"/>
</dbReference>
<keyword evidence="5" id="KW-1003">Cell membrane</keyword>
<keyword evidence="9 12" id="KW-0472">Membrane</keyword>
<accession>A0A0L0GBA0</accession>
<evidence type="ECO:0000256" key="8">
    <source>
        <dbReference type="ARBA" id="ARBA00023065"/>
    </source>
</evidence>
<name>A0A0L0GBA0_9EUKA</name>
<keyword evidence="14" id="KW-1185">Reference proteome</keyword>
<keyword evidence="7 12" id="KW-1133">Transmembrane helix</keyword>
<evidence type="ECO:0000313" key="14">
    <source>
        <dbReference type="Proteomes" id="UP000054560"/>
    </source>
</evidence>
<evidence type="ECO:0000256" key="2">
    <source>
        <dbReference type="ARBA" id="ARBA00004651"/>
    </source>
</evidence>
<dbReference type="AlphaFoldDB" id="A0A0L0GBA0"/>
<feature type="transmembrane region" description="Helical" evidence="12">
    <location>
        <begin position="406"/>
        <end position="427"/>
    </location>
</feature>
<evidence type="ECO:0000256" key="7">
    <source>
        <dbReference type="ARBA" id="ARBA00022989"/>
    </source>
</evidence>
<dbReference type="GO" id="GO:0015098">
    <property type="term" value="F:molybdate ion transmembrane transporter activity"/>
    <property type="evidence" value="ECO:0007669"/>
    <property type="project" value="InterPro"/>
</dbReference>
<dbReference type="InterPro" id="IPR008509">
    <property type="entry name" value="MOT2/MFSD5"/>
</dbReference>
<feature type="transmembrane region" description="Helical" evidence="12">
    <location>
        <begin position="382"/>
        <end position="400"/>
    </location>
</feature>
<protein>
    <recommendedName>
        <fullName evidence="3">Molybdate-anion transporter</fullName>
    </recommendedName>
    <alternativeName>
        <fullName evidence="10">Major facilitator superfamily domain-containing protein 5</fullName>
    </alternativeName>
    <alternativeName>
        <fullName evidence="11">Molybdate transporter 2 homolog</fullName>
    </alternativeName>
</protein>
<keyword evidence="4" id="KW-0813">Transport</keyword>
<organism evidence="13 14">
    <name type="scientific">Sphaeroforma arctica JP610</name>
    <dbReference type="NCBI Taxonomy" id="667725"/>
    <lineage>
        <taxon>Eukaryota</taxon>
        <taxon>Ichthyosporea</taxon>
        <taxon>Ichthyophonida</taxon>
        <taxon>Sphaeroforma</taxon>
    </lineage>
</organism>
<dbReference type="Proteomes" id="UP000054560">
    <property type="component" value="Unassembled WGS sequence"/>
</dbReference>
<evidence type="ECO:0000256" key="9">
    <source>
        <dbReference type="ARBA" id="ARBA00023136"/>
    </source>
</evidence>
<evidence type="ECO:0000256" key="5">
    <source>
        <dbReference type="ARBA" id="ARBA00022475"/>
    </source>
</evidence>
<feature type="transmembrane region" description="Helical" evidence="12">
    <location>
        <begin position="269"/>
        <end position="290"/>
    </location>
</feature>
<dbReference type="CDD" id="cd17487">
    <property type="entry name" value="MFS_MFSD5_like"/>
    <property type="match status" value="1"/>
</dbReference>
<sequence>MDVAEITMLAIGGATCLLLMMYSESGIVLCGVTTKSGSSVKTLILQDREPTASMAPATGEIAAQAMMDGEMAHEDWISQAAPRAKPMLSPDQKVTNLLLLEESDRAKYTAFKYKYLGAFLTAMFADWMKGAYIYALYSRHYNYDMTEIGQLFIAGFGSSLIFGTYVGSLTDRIGRKATCRLYCILYILACILKNWRDFRLLLLGRVLAGVSTSILYTGFESWAISEFNHLNLPYKLLRDLFQKATFYNALTAIVAGFTADFIARTWSLVAPFNAAIIPLSVSFLVIQLTWRENYGNQTATVNDNLHKAVEAMMRDKKILYTGMISGLFEGVMYVFVFMWTPALEESKADVSHGSVFAVFMVWKMAGSYVFTVATEVLKAHEFARVVFAIAAGTMLVPVFLTGVTEGSAYLLLFVAFCLYECCIGMYFPTISMMRSRFIDDDIRSTTMNLFRVPLNILVMLTLVKVGDMSQELVFLICAVGLLVSSYALEKVCAMYAAEGPSTDRSVHAN</sequence>
<dbReference type="RefSeq" id="XP_014160199.1">
    <property type="nucleotide sequence ID" value="XM_014304724.1"/>
</dbReference>
<evidence type="ECO:0000256" key="10">
    <source>
        <dbReference type="ARBA" id="ARBA00030646"/>
    </source>
</evidence>